<dbReference type="AlphaFoldDB" id="A0A2A2TDY1"/>
<protein>
    <recommendedName>
        <fullName evidence="3">Glycosyl transferase family 2</fullName>
    </recommendedName>
</protein>
<gene>
    <name evidence="1" type="ORF">CK510_21960</name>
</gene>
<sequence length="293" mass="34368">MTNNVTLSNNTDISKESCFCTLAVGDRYRNHARILAKDIQQHMPGKALCVLTDKPEYFQEFPHVIAFKHYLQSVKGYHDKRFVLEKSLSLFESCIFLDSDVRIIGGVTGEMNWLPGITARAGCDLLHRITKINNPREIKVIEEAAKKLNIDLQQVQYLHEFMFTFRKEAGLEDQFIQLWQTISYFFEMQGIYHAECYAMGLAAAKVGMTIRFDREDKFAFFKDNIELVRIKNGQSNPQDKKIYFDIHKEIEYPKRSILQKIIDKLIQKIVLFYRLLRLRIVARRDSSFQKTFM</sequence>
<comment type="caution">
    <text evidence="1">The sequence shown here is derived from an EMBL/GenBank/DDBJ whole genome shotgun (WGS) entry which is preliminary data.</text>
</comment>
<organism evidence="1 2">
    <name type="scientific">Brunnivagina elsteri CCALA 953</name>
    <dbReference type="NCBI Taxonomy" id="987040"/>
    <lineage>
        <taxon>Bacteria</taxon>
        <taxon>Bacillati</taxon>
        <taxon>Cyanobacteriota</taxon>
        <taxon>Cyanophyceae</taxon>
        <taxon>Nostocales</taxon>
        <taxon>Calotrichaceae</taxon>
        <taxon>Brunnivagina</taxon>
    </lineage>
</organism>
<dbReference type="EMBL" id="NTFS01000304">
    <property type="protein sequence ID" value="PAX51960.1"/>
    <property type="molecule type" value="Genomic_DNA"/>
</dbReference>
<name>A0A2A2TDY1_9CYAN</name>
<dbReference type="OrthoDB" id="479717at2"/>
<accession>A0A2A2TDY1</accession>
<dbReference type="RefSeq" id="WP_095723718.1">
    <property type="nucleotide sequence ID" value="NZ_NTFS01000304.1"/>
</dbReference>
<keyword evidence="2" id="KW-1185">Reference proteome</keyword>
<evidence type="ECO:0000313" key="2">
    <source>
        <dbReference type="Proteomes" id="UP000218238"/>
    </source>
</evidence>
<evidence type="ECO:0008006" key="3">
    <source>
        <dbReference type="Google" id="ProtNLM"/>
    </source>
</evidence>
<evidence type="ECO:0000313" key="1">
    <source>
        <dbReference type="EMBL" id="PAX51960.1"/>
    </source>
</evidence>
<dbReference type="Proteomes" id="UP000218238">
    <property type="component" value="Unassembled WGS sequence"/>
</dbReference>
<proteinExistence type="predicted"/>
<reference evidence="1 2" key="1">
    <citation type="submission" date="2017-08" db="EMBL/GenBank/DDBJ databases">
        <title>Draft genome sequence of filamentous cyanobacterium Calothrix elsteri CCALA 953.</title>
        <authorList>
            <person name="Gagunashvili A.N."/>
            <person name="Elster J."/>
            <person name="Andresson O.S."/>
        </authorList>
    </citation>
    <scope>NUCLEOTIDE SEQUENCE [LARGE SCALE GENOMIC DNA]</scope>
    <source>
        <strain evidence="1 2">CCALA 953</strain>
    </source>
</reference>